<name>A0A1R4J946_9LACT</name>
<reference evidence="2 3" key="1">
    <citation type="submission" date="2017-02" db="EMBL/GenBank/DDBJ databases">
        <authorList>
            <person name="Peterson S.W."/>
        </authorList>
    </citation>
    <scope>NUCLEOTIDE SEQUENCE [LARGE SCALE GENOMIC DNA]</scope>
    <source>
        <strain evidence="2 3">42ea</strain>
    </source>
</reference>
<dbReference type="Proteomes" id="UP000195611">
    <property type="component" value="Unassembled WGS sequence"/>
</dbReference>
<evidence type="ECO:0000313" key="2">
    <source>
        <dbReference type="EMBL" id="SJN28213.1"/>
    </source>
</evidence>
<protein>
    <recommendedName>
        <fullName evidence="4">General stress protein</fullName>
    </recommendedName>
</protein>
<organism evidence="2 3">
    <name type="scientific">Marinilactibacillus psychrotolerans 42ea</name>
    <dbReference type="NCBI Taxonomy" id="1255609"/>
    <lineage>
        <taxon>Bacteria</taxon>
        <taxon>Bacillati</taxon>
        <taxon>Bacillota</taxon>
        <taxon>Bacilli</taxon>
        <taxon>Lactobacillales</taxon>
        <taxon>Carnobacteriaceae</taxon>
        <taxon>Marinilactibacillus</taxon>
    </lineage>
</organism>
<sequence length="166" mass="19636">MGIYKGDYKNEKRDKKRLVYLFTGEISAIIVFTLILFYYFENLSNRYSLTSVVLTLNVILLQGSYFWFVKWRRFETRKNSFPKLHYHLKLLKKIDLLLLLVAPMIVLIEILLLSESSLMELLTLLCIYIFAIIEYINYYFIQLTNYSNGSGKPSAIAKEIKLHKIE</sequence>
<gene>
    <name evidence="2" type="ORF">FM115_04300</name>
</gene>
<accession>A0A1R4J946</accession>
<feature type="transmembrane region" description="Helical" evidence="1">
    <location>
        <begin position="18"/>
        <end position="40"/>
    </location>
</feature>
<keyword evidence="1" id="KW-0472">Membrane</keyword>
<feature type="transmembrane region" description="Helical" evidence="1">
    <location>
        <begin position="90"/>
        <end position="112"/>
    </location>
</feature>
<dbReference type="AlphaFoldDB" id="A0A1R4J946"/>
<evidence type="ECO:0008006" key="4">
    <source>
        <dbReference type="Google" id="ProtNLM"/>
    </source>
</evidence>
<keyword evidence="1" id="KW-1133">Transmembrane helix</keyword>
<dbReference type="EMBL" id="FUKW01000069">
    <property type="protein sequence ID" value="SJN28213.1"/>
    <property type="molecule type" value="Genomic_DNA"/>
</dbReference>
<feature type="transmembrane region" description="Helical" evidence="1">
    <location>
        <begin position="46"/>
        <end position="69"/>
    </location>
</feature>
<feature type="transmembrane region" description="Helical" evidence="1">
    <location>
        <begin position="118"/>
        <end position="140"/>
    </location>
</feature>
<evidence type="ECO:0000313" key="3">
    <source>
        <dbReference type="Proteomes" id="UP000195611"/>
    </source>
</evidence>
<keyword evidence="1" id="KW-0812">Transmembrane</keyword>
<proteinExistence type="predicted"/>
<evidence type="ECO:0000256" key="1">
    <source>
        <dbReference type="SAM" id="Phobius"/>
    </source>
</evidence>